<proteinExistence type="predicted"/>
<keyword evidence="2" id="KW-1185">Reference proteome</keyword>
<accession>A0A437MMH8</accession>
<dbReference type="GO" id="GO:0000271">
    <property type="term" value="P:polysaccharide biosynthetic process"/>
    <property type="evidence" value="ECO:0007669"/>
    <property type="project" value="InterPro"/>
</dbReference>
<name>A0A437MMH8_9PROT</name>
<dbReference type="EMBL" id="SACL01000001">
    <property type="protein sequence ID" value="RVT98841.1"/>
    <property type="molecule type" value="Genomic_DNA"/>
</dbReference>
<comment type="caution">
    <text evidence="1">The sequence shown here is derived from an EMBL/GenBank/DDBJ whole genome shotgun (WGS) entry which is preliminary data.</text>
</comment>
<dbReference type="GO" id="GO:0015774">
    <property type="term" value="P:polysaccharide transport"/>
    <property type="evidence" value="ECO:0007669"/>
    <property type="project" value="InterPro"/>
</dbReference>
<dbReference type="InterPro" id="IPR007833">
    <property type="entry name" value="Capsule_polysaccharide_synth"/>
</dbReference>
<dbReference type="Proteomes" id="UP000282957">
    <property type="component" value="Unassembled WGS sequence"/>
</dbReference>
<dbReference type="CDD" id="cd16441">
    <property type="entry name" value="beta_Kdo_transferase_KpsS"/>
    <property type="match status" value="1"/>
</dbReference>
<evidence type="ECO:0000313" key="2">
    <source>
        <dbReference type="Proteomes" id="UP000282957"/>
    </source>
</evidence>
<organism evidence="1 2">
    <name type="scientific">Rhodovarius crocodyli</name>
    <dbReference type="NCBI Taxonomy" id="1979269"/>
    <lineage>
        <taxon>Bacteria</taxon>
        <taxon>Pseudomonadati</taxon>
        <taxon>Pseudomonadota</taxon>
        <taxon>Alphaproteobacteria</taxon>
        <taxon>Acetobacterales</taxon>
        <taxon>Roseomonadaceae</taxon>
        <taxon>Rhodovarius</taxon>
    </lineage>
</organism>
<evidence type="ECO:0000313" key="1">
    <source>
        <dbReference type="EMBL" id="RVT98841.1"/>
    </source>
</evidence>
<dbReference type="Pfam" id="PF05159">
    <property type="entry name" value="Capsule_synth"/>
    <property type="match status" value="1"/>
</dbReference>
<gene>
    <name evidence="1" type="ORF">EOD42_01640</name>
</gene>
<reference evidence="1 2" key="1">
    <citation type="submission" date="2019-01" db="EMBL/GenBank/DDBJ databases">
        <authorList>
            <person name="Chen W.-M."/>
        </authorList>
    </citation>
    <scope>NUCLEOTIDE SEQUENCE [LARGE SCALE GENOMIC DNA]</scope>
    <source>
        <strain evidence="1 2">CCP-6</strain>
    </source>
</reference>
<sequence length="418" mass="47430">MPGAPCAPRPAAGSTMTERRILFLQGPISPFFWRLGQALAARGHIVSRINVCLGDRIFWPGPATDYAGRLRDWPGFIADYLDRERITDILLLGEQRPYHRIAIAAARQRGIQVAVTDFGYIRPDWIILERDGMNRDSHFPRDPAAIMELARELPPVDWTTRYQDDFPTQARWDMLFHLANMAPWPFPHFERFLKFHPIPTYIATGWHLLMRKLEGRRARSVLQAFPSSAPFWIYAMQMETDYSIRAYSPYPDMDTPIEEAIQAFAQGAPADSHLIVKVHPLDPGLKRWRFRIGRIAARHGVAGRVHYFGTGRLDDLIVASQGVITVNSTVGIRALQLGQRVHAQGEAIYRIQGLSHLGRLRDFWTSPLPDPALADAFLRCLAHCLHVRGVYYAEPGLTVAVEGAAERIDRDMLNQPMV</sequence>
<dbReference type="OrthoDB" id="9794206at2"/>
<dbReference type="AlphaFoldDB" id="A0A437MMH8"/>
<protein>
    <submittedName>
        <fullName evidence="1">Capsular biosynthesis protein</fullName>
    </submittedName>
</protein>